<comment type="caution">
    <text evidence="2">The sequence shown here is derived from an EMBL/GenBank/DDBJ whole genome shotgun (WGS) entry which is preliminary data.</text>
</comment>
<evidence type="ECO:0000313" key="2">
    <source>
        <dbReference type="EMBL" id="PRP77730.1"/>
    </source>
</evidence>
<name>A0A2P6N1E3_9EUKA</name>
<dbReference type="Proteomes" id="UP000241769">
    <property type="component" value="Unassembled WGS sequence"/>
</dbReference>
<dbReference type="InParanoid" id="A0A2P6N1E3"/>
<protein>
    <submittedName>
        <fullName evidence="2">Uncharacterized protein</fullName>
    </submittedName>
</protein>
<dbReference type="EMBL" id="MDYQ01000257">
    <property type="protein sequence ID" value="PRP77730.1"/>
    <property type="molecule type" value="Genomic_DNA"/>
</dbReference>
<proteinExistence type="predicted"/>
<keyword evidence="3" id="KW-1185">Reference proteome</keyword>
<organism evidence="2 3">
    <name type="scientific">Planoprotostelium fungivorum</name>
    <dbReference type="NCBI Taxonomy" id="1890364"/>
    <lineage>
        <taxon>Eukaryota</taxon>
        <taxon>Amoebozoa</taxon>
        <taxon>Evosea</taxon>
        <taxon>Variosea</taxon>
        <taxon>Cavosteliida</taxon>
        <taxon>Cavosteliaceae</taxon>
        <taxon>Planoprotostelium</taxon>
    </lineage>
</organism>
<evidence type="ECO:0000313" key="3">
    <source>
        <dbReference type="Proteomes" id="UP000241769"/>
    </source>
</evidence>
<reference evidence="2 3" key="1">
    <citation type="journal article" date="2018" name="Genome Biol. Evol.">
        <title>Multiple Roots of Fruiting Body Formation in Amoebozoa.</title>
        <authorList>
            <person name="Hillmann F."/>
            <person name="Forbes G."/>
            <person name="Novohradska S."/>
            <person name="Ferling I."/>
            <person name="Riege K."/>
            <person name="Groth M."/>
            <person name="Westermann M."/>
            <person name="Marz M."/>
            <person name="Spaller T."/>
            <person name="Winckler T."/>
            <person name="Schaap P."/>
            <person name="Glockner G."/>
        </authorList>
    </citation>
    <scope>NUCLEOTIDE SEQUENCE [LARGE SCALE GENOMIC DNA]</scope>
    <source>
        <strain evidence="2 3">Jena</strain>
    </source>
</reference>
<evidence type="ECO:0000256" key="1">
    <source>
        <dbReference type="SAM" id="Phobius"/>
    </source>
</evidence>
<sequence>MFISTGHNTQTHKHLKLGISEKVGSHSLPNGTQTSDSKYKASGGGWVATGSGYSVSPQISREKSQWVHCEQIEMCCGNISTQPIHMQLPFTEKEFCIQILRPAETDLSWRLFQHSLCLDVKTRSRQGGDLSRPVSHARTAHAQFIVSVNWFLIGKSKGDSKWLQKKVCIFLFFLNGPISVLTTAVLLRHVDNNPSRPSLVHQSSSLQQGQKLGLLSSWEACHSSNGFCYHVILSLISSWRLVLLVHWMAVGKLVLLFVPMRQSALMVNTIGASQKDFTQDKQNQFILRGHTTGHMPRKGKERTYSPNSDPFNQIYNYKVLALSKYLLFHLSLVRRHLNTTRTHTKRRYSVTLSPTLVALLLASPSRAVTAAPGLVIV</sequence>
<keyword evidence="1" id="KW-0812">Transmembrane</keyword>
<keyword evidence="1" id="KW-1133">Transmembrane helix</keyword>
<accession>A0A2P6N1E3</accession>
<feature type="transmembrane region" description="Helical" evidence="1">
    <location>
        <begin position="167"/>
        <end position="187"/>
    </location>
</feature>
<keyword evidence="1" id="KW-0472">Membrane</keyword>
<dbReference type="AlphaFoldDB" id="A0A2P6N1E3"/>
<feature type="transmembrane region" description="Helical" evidence="1">
    <location>
        <begin position="239"/>
        <end position="258"/>
    </location>
</feature>
<gene>
    <name evidence="2" type="ORF">PROFUN_00591</name>
</gene>